<evidence type="ECO:0000256" key="7">
    <source>
        <dbReference type="RuleBase" id="RU361177"/>
    </source>
</evidence>
<sequence length="518" mass="59121">MQFQWPNKSNTKQRYKTRHSAKKNIKYYKVMILRSVISSHQPYSRSLTHMTLLSPTPSHFHMPQNSPKNKNVAVIGAGSAGLVTARELQREGHSVVVFERENQLGGTWVYTPATESDPIGIDTNREIVHSSLYSSLRVNLPREVMGYRDYPFVAKKKPNRDPRRYPGHKEVFDYLEDFAVDFGLTGLVRFGMEVGHVGLLENGKWKVSSKKRENDVVFVHEEYDAVVICNGHYTEPRTADIPGIKVWPGKQIHSHNYRVPDPFRDQVVVLIGSAASATDISREIAEVAKEVHISSRSATSGVPLKLPGYDNVWQHSMIESVGIDGGVNFRDGSKVLADIILHCTGYKYHFPFLETNGLVTVDDNRVGPLYKHIFPPAFAPSLSFVGLPWKVIPFPLCELQSKWIAGVLSGRISLPSKEDMNADIEAFYSFMEAACIPKRYTHSMDDYQFDYDDWLAAECGSPPSEEWRKQMYFISRKNKKTQPETYRDQWDDDDLIIEAHEDFVKYIPEIVQAQKLYR</sequence>
<dbReference type="SMR" id="A0A1J6IXM3"/>
<dbReference type="AlphaFoldDB" id="A0A1J6IXM3"/>
<dbReference type="OrthoDB" id="66881at2759"/>
<dbReference type="InterPro" id="IPR036188">
    <property type="entry name" value="FAD/NAD-bd_sf"/>
</dbReference>
<dbReference type="PRINTS" id="PR00370">
    <property type="entry name" value="FMOXYGENASE"/>
</dbReference>
<comment type="caution">
    <text evidence="8">The sequence shown here is derived from an EMBL/GenBank/DDBJ whole genome shotgun (WGS) entry which is preliminary data.</text>
</comment>
<keyword evidence="2 7" id="KW-0285">Flavoprotein</keyword>
<protein>
    <recommendedName>
        <fullName evidence="7">Flavin-containing monooxygenase</fullName>
        <ecNumber evidence="7">1.-.-.-</ecNumber>
    </recommendedName>
</protein>
<keyword evidence="6 7" id="KW-0503">Monooxygenase</keyword>
<keyword evidence="5 7" id="KW-0560">Oxidoreductase</keyword>
<dbReference type="EMBL" id="MJEQ01037188">
    <property type="protein sequence ID" value="OIT02455.1"/>
    <property type="molecule type" value="Genomic_DNA"/>
</dbReference>
<keyword evidence="4" id="KW-0521">NADP</keyword>
<dbReference type="PANTHER" id="PTHR23023">
    <property type="entry name" value="DIMETHYLANILINE MONOOXYGENASE"/>
    <property type="match status" value="1"/>
</dbReference>
<comment type="similarity">
    <text evidence="1 7">Belongs to the FMO family.</text>
</comment>
<keyword evidence="3 7" id="KW-0274">FAD</keyword>
<evidence type="ECO:0000256" key="3">
    <source>
        <dbReference type="ARBA" id="ARBA00022827"/>
    </source>
</evidence>
<reference evidence="8" key="1">
    <citation type="submission" date="2016-11" db="EMBL/GenBank/DDBJ databases">
        <title>The genome of Nicotiana attenuata.</title>
        <authorList>
            <person name="Xu S."/>
            <person name="Brockmoeller T."/>
            <person name="Gaquerel E."/>
            <person name="Navarro A."/>
            <person name="Kuhl H."/>
            <person name="Gase K."/>
            <person name="Ling Z."/>
            <person name="Zhou W."/>
            <person name="Kreitzer C."/>
            <person name="Stanke M."/>
            <person name="Tang H."/>
            <person name="Lyons E."/>
            <person name="Pandey P."/>
            <person name="Pandey S.P."/>
            <person name="Timmermann B."/>
            <person name="Baldwin I.T."/>
        </authorList>
    </citation>
    <scope>NUCLEOTIDE SEQUENCE [LARGE SCALE GENOMIC DNA]</scope>
    <source>
        <strain evidence="8">UT</strain>
    </source>
</reference>
<dbReference type="STRING" id="49451.A0A1J6IXM3"/>
<dbReference type="SUPFAM" id="SSF51905">
    <property type="entry name" value="FAD/NAD(P)-binding domain"/>
    <property type="match status" value="2"/>
</dbReference>
<dbReference type="InterPro" id="IPR020946">
    <property type="entry name" value="Flavin_mOase-like"/>
</dbReference>
<evidence type="ECO:0000313" key="8">
    <source>
        <dbReference type="EMBL" id="OIT02455.1"/>
    </source>
</evidence>
<dbReference type="Pfam" id="PF00743">
    <property type="entry name" value="FMO-like"/>
    <property type="match status" value="2"/>
</dbReference>
<dbReference type="GO" id="GO:0004499">
    <property type="term" value="F:N,N-dimethylaniline monooxygenase activity"/>
    <property type="evidence" value="ECO:0007669"/>
    <property type="project" value="InterPro"/>
</dbReference>
<name>A0A1J6IXM3_NICAT</name>
<proteinExistence type="inferred from homology"/>
<organism evidence="8 9">
    <name type="scientific">Nicotiana attenuata</name>
    <name type="common">Coyote tobacco</name>
    <dbReference type="NCBI Taxonomy" id="49451"/>
    <lineage>
        <taxon>Eukaryota</taxon>
        <taxon>Viridiplantae</taxon>
        <taxon>Streptophyta</taxon>
        <taxon>Embryophyta</taxon>
        <taxon>Tracheophyta</taxon>
        <taxon>Spermatophyta</taxon>
        <taxon>Magnoliopsida</taxon>
        <taxon>eudicotyledons</taxon>
        <taxon>Gunneridae</taxon>
        <taxon>Pentapetalae</taxon>
        <taxon>asterids</taxon>
        <taxon>lamiids</taxon>
        <taxon>Solanales</taxon>
        <taxon>Solanaceae</taxon>
        <taxon>Nicotianoideae</taxon>
        <taxon>Nicotianeae</taxon>
        <taxon>Nicotiana</taxon>
    </lineage>
</organism>
<dbReference type="GO" id="GO:0050660">
    <property type="term" value="F:flavin adenine dinucleotide binding"/>
    <property type="evidence" value="ECO:0007669"/>
    <property type="project" value="InterPro"/>
</dbReference>
<keyword evidence="9" id="KW-1185">Reference proteome</keyword>
<gene>
    <name evidence="8" type="ORF">A4A49_24955</name>
</gene>
<evidence type="ECO:0000256" key="5">
    <source>
        <dbReference type="ARBA" id="ARBA00023002"/>
    </source>
</evidence>
<dbReference type="Gramene" id="OIT02455">
    <property type="protein sequence ID" value="OIT02455"/>
    <property type="gene ID" value="A4A49_24955"/>
</dbReference>
<dbReference type="OMA" id="VMIKEVN"/>
<dbReference type="InterPro" id="IPR050346">
    <property type="entry name" value="FMO-like"/>
</dbReference>
<evidence type="ECO:0000256" key="4">
    <source>
        <dbReference type="ARBA" id="ARBA00022857"/>
    </source>
</evidence>
<accession>A0A1J6IXM3</accession>
<dbReference type="InterPro" id="IPR000960">
    <property type="entry name" value="Flavin_mOase"/>
</dbReference>
<evidence type="ECO:0000256" key="6">
    <source>
        <dbReference type="ARBA" id="ARBA00023033"/>
    </source>
</evidence>
<dbReference type="Proteomes" id="UP000187609">
    <property type="component" value="Unassembled WGS sequence"/>
</dbReference>
<dbReference type="KEGG" id="nau:109227169"/>
<evidence type="ECO:0000256" key="2">
    <source>
        <dbReference type="ARBA" id="ARBA00022630"/>
    </source>
</evidence>
<evidence type="ECO:0000256" key="1">
    <source>
        <dbReference type="ARBA" id="ARBA00009183"/>
    </source>
</evidence>
<dbReference type="FunFam" id="3.50.50.60:FF:000099">
    <property type="entry name" value="Flavin-containing monooxygenase"/>
    <property type="match status" value="1"/>
</dbReference>
<dbReference type="EC" id="1.-.-.-" evidence="7"/>
<dbReference type="Gene3D" id="3.50.50.60">
    <property type="entry name" value="FAD/NAD(P)-binding domain"/>
    <property type="match status" value="2"/>
</dbReference>
<dbReference type="GO" id="GO:0050661">
    <property type="term" value="F:NADP binding"/>
    <property type="evidence" value="ECO:0007669"/>
    <property type="project" value="InterPro"/>
</dbReference>
<evidence type="ECO:0000313" key="9">
    <source>
        <dbReference type="Proteomes" id="UP000187609"/>
    </source>
</evidence>
<comment type="cofactor">
    <cofactor evidence="7">
        <name>FAD</name>
        <dbReference type="ChEBI" id="CHEBI:57692"/>
    </cofactor>
</comment>